<gene>
    <name evidence="6" type="ORF">BT96DRAFT_914861</name>
</gene>
<dbReference type="AlphaFoldDB" id="A0A6A4IDD4"/>
<keyword evidence="2" id="KW-0999">Mitochondrion inner membrane</keyword>
<evidence type="ECO:0000256" key="5">
    <source>
        <dbReference type="SAM" id="Phobius"/>
    </source>
</evidence>
<dbReference type="EMBL" id="ML769397">
    <property type="protein sequence ID" value="KAE9407288.1"/>
    <property type="molecule type" value="Genomic_DNA"/>
</dbReference>
<accession>A0A6A4IDD4</accession>
<keyword evidence="5" id="KW-1133">Transmembrane helix</keyword>
<dbReference type="Pfam" id="PF02238">
    <property type="entry name" value="COX7a"/>
    <property type="match status" value="1"/>
</dbReference>
<sequence>MLDGIYNRPNNMIERQKAYQADPRPVHLKAPRRVLYLRLFGVGFTAGALGTVYGISQLIRGKQ</sequence>
<keyword evidence="4 5" id="KW-0472">Membrane</keyword>
<dbReference type="GO" id="GO:0005743">
    <property type="term" value="C:mitochondrial inner membrane"/>
    <property type="evidence" value="ECO:0007669"/>
    <property type="project" value="UniProtKB-SubCell"/>
</dbReference>
<keyword evidence="5" id="KW-0812">Transmembrane</keyword>
<organism evidence="6 7">
    <name type="scientific">Gymnopus androsaceus JB14</name>
    <dbReference type="NCBI Taxonomy" id="1447944"/>
    <lineage>
        <taxon>Eukaryota</taxon>
        <taxon>Fungi</taxon>
        <taxon>Dikarya</taxon>
        <taxon>Basidiomycota</taxon>
        <taxon>Agaricomycotina</taxon>
        <taxon>Agaricomycetes</taxon>
        <taxon>Agaricomycetidae</taxon>
        <taxon>Agaricales</taxon>
        <taxon>Marasmiineae</taxon>
        <taxon>Omphalotaceae</taxon>
        <taxon>Gymnopus</taxon>
    </lineage>
</organism>
<evidence type="ECO:0000313" key="6">
    <source>
        <dbReference type="EMBL" id="KAE9407288.1"/>
    </source>
</evidence>
<name>A0A6A4IDD4_9AGAR</name>
<reference evidence="6" key="1">
    <citation type="journal article" date="2019" name="Environ. Microbiol.">
        <title>Fungal ecological strategies reflected in gene transcription - a case study of two litter decomposers.</title>
        <authorList>
            <person name="Barbi F."/>
            <person name="Kohler A."/>
            <person name="Barry K."/>
            <person name="Baskaran P."/>
            <person name="Daum C."/>
            <person name="Fauchery L."/>
            <person name="Ihrmark K."/>
            <person name="Kuo A."/>
            <person name="LaButti K."/>
            <person name="Lipzen A."/>
            <person name="Morin E."/>
            <person name="Grigoriev I.V."/>
            <person name="Henrissat B."/>
            <person name="Lindahl B."/>
            <person name="Martin F."/>
        </authorList>
    </citation>
    <scope>NUCLEOTIDE SEQUENCE</scope>
    <source>
        <strain evidence="6">JB14</strain>
    </source>
</reference>
<protein>
    <recommendedName>
        <fullName evidence="8">Cytochrome c oxidase assembly factor 3</fullName>
    </recommendedName>
</protein>
<evidence type="ECO:0008006" key="8">
    <source>
        <dbReference type="Google" id="ProtNLM"/>
    </source>
</evidence>
<keyword evidence="3" id="KW-0496">Mitochondrion</keyword>
<evidence type="ECO:0000313" key="7">
    <source>
        <dbReference type="Proteomes" id="UP000799118"/>
    </source>
</evidence>
<comment type="subcellular location">
    <subcellularLocation>
        <location evidence="1">Mitochondrion inner membrane</location>
    </subcellularLocation>
</comment>
<feature type="transmembrane region" description="Helical" evidence="5">
    <location>
        <begin position="35"/>
        <end position="55"/>
    </location>
</feature>
<dbReference type="Proteomes" id="UP000799118">
    <property type="component" value="Unassembled WGS sequence"/>
</dbReference>
<dbReference type="OrthoDB" id="5511599at2759"/>
<evidence type="ECO:0000256" key="3">
    <source>
        <dbReference type="ARBA" id="ARBA00023128"/>
    </source>
</evidence>
<evidence type="ECO:0000256" key="4">
    <source>
        <dbReference type="ARBA" id="ARBA00023136"/>
    </source>
</evidence>
<evidence type="ECO:0000256" key="1">
    <source>
        <dbReference type="ARBA" id="ARBA00004273"/>
    </source>
</evidence>
<keyword evidence="7" id="KW-1185">Reference proteome</keyword>
<proteinExistence type="predicted"/>
<dbReference type="InterPro" id="IPR039297">
    <property type="entry name" value="COX7a"/>
</dbReference>
<evidence type="ECO:0000256" key="2">
    <source>
        <dbReference type="ARBA" id="ARBA00022792"/>
    </source>
</evidence>